<accession>A0A2N0Z5J8</accession>
<dbReference type="OrthoDB" id="6196975at2"/>
<dbReference type="GO" id="GO:0030313">
    <property type="term" value="C:cell envelope"/>
    <property type="evidence" value="ECO:0007669"/>
    <property type="project" value="UniProtKB-SubCell"/>
</dbReference>
<feature type="chain" id="PRO_5039004992" evidence="4">
    <location>
        <begin position="19"/>
        <end position="318"/>
    </location>
</feature>
<protein>
    <submittedName>
        <fullName evidence="6">Sugar ABC transporter substrate-binding protein</fullName>
    </submittedName>
</protein>
<evidence type="ECO:0000256" key="2">
    <source>
        <dbReference type="ARBA" id="ARBA00007639"/>
    </source>
</evidence>
<evidence type="ECO:0000259" key="5">
    <source>
        <dbReference type="Pfam" id="PF13407"/>
    </source>
</evidence>
<proteinExistence type="inferred from homology"/>
<dbReference type="PANTHER" id="PTHR46847:SF1">
    <property type="entry name" value="D-ALLOSE-BINDING PERIPLASMIC PROTEIN-RELATED"/>
    <property type="match status" value="1"/>
</dbReference>
<comment type="similarity">
    <text evidence="2">Belongs to the bacterial solute-binding protein 2 family.</text>
</comment>
<evidence type="ECO:0000256" key="1">
    <source>
        <dbReference type="ARBA" id="ARBA00004196"/>
    </source>
</evidence>
<evidence type="ECO:0000313" key="6">
    <source>
        <dbReference type="EMBL" id="PKG24796.1"/>
    </source>
</evidence>
<evidence type="ECO:0000256" key="4">
    <source>
        <dbReference type="SAM" id="SignalP"/>
    </source>
</evidence>
<dbReference type="InterPro" id="IPR025997">
    <property type="entry name" value="SBP_2_dom"/>
</dbReference>
<keyword evidence="7" id="KW-1185">Reference proteome</keyword>
<dbReference type="InterPro" id="IPR028082">
    <property type="entry name" value="Peripla_BP_I"/>
</dbReference>
<name>A0A2N0Z5J8_9BACI</name>
<dbReference type="CDD" id="cd01536">
    <property type="entry name" value="PBP1_ABC_sugar_binding-like"/>
    <property type="match status" value="1"/>
</dbReference>
<dbReference type="Proteomes" id="UP000233375">
    <property type="component" value="Unassembled WGS sequence"/>
</dbReference>
<dbReference type="Pfam" id="PF13407">
    <property type="entry name" value="Peripla_BP_4"/>
    <property type="match status" value="1"/>
</dbReference>
<dbReference type="PANTHER" id="PTHR46847">
    <property type="entry name" value="D-ALLOSE-BINDING PERIPLASMIC PROTEIN-RELATED"/>
    <property type="match status" value="1"/>
</dbReference>
<comment type="caution">
    <text evidence="6">The sequence shown here is derived from an EMBL/GenBank/DDBJ whole genome shotgun (WGS) entry which is preliminary data.</text>
</comment>
<comment type="subcellular location">
    <subcellularLocation>
        <location evidence="1">Cell envelope</location>
    </subcellularLocation>
</comment>
<dbReference type="SUPFAM" id="SSF53822">
    <property type="entry name" value="Periplasmic binding protein-like I"/>
    <property type="match status" value="1"/>
</dbReference>
<organism evidence="6 7">
    <name type="scientific">Niallia nealsonii</name>
    <dbReference type="NCBI Taxonomy" id="115979"/>
    <lineage>
        <taxon>Bacteria</taxon>
        <taxon>Bacillati</taxon>
        <taxon>Bacillota</taxon>
        <taxon>Bacilli</taxon>
        <taxon>Bacillales</taxon>
        <taxon>Bacillaceae</taxon>
        <taxon>Niallia</taxon>
    </lineage>
</organism>
<dbReference type="GO" id="GO:0030246">
    <property type="term" value="F:carbohydrate binding"/>
    <property type="evidence" value="ECO:0007669"/>
    <property type="project" value="UniProtKB-ARBA"/>
</dbReference>
<evidence type="ECO:0000256" key="3">
    <source>
        <dbReference type="ARBA" id="ARBA00022729"/>
    </source>
</evidence>
<dbReference type="AlphaFoldDB" id="A0A2N0Z5J8"/>
<evidence type="ECO:0000313" key="7">
    <source>
        <dbReference type="Proteomes" id="UP000233375"/>
    </source>
</evidence>
<feature type="domain" description="Periplasmic binding protein" evidence="5">
    <location>
        <begin position="36"/>
        <end position="289"/>
    </location>
</feature>
<gene>
    <name evidence="6" type="ORF">CWS01_05470</name>
</gene>
<dbReference type="Gene3D" id="3.40.50.2300">
    <property type="match status" value="2"/>
</dbReference>
<sequence>MKKFGLILASIGLAAAMAGCSKDTSSSSGGNDNESVAVVLKTLSSPYWKYVEAGAKAAGKDLGTDVTIVGPASESQIMEQVNMIEDSLNQGIGALVVSPSQPDTVVPVLEQAKQSDVPVLLIDTDADFSDKESFIGTDNLTAGKEGGKLLASMLKKGDKVALIAGALGNSAMDQRVKGAKEALEEAGMAIVAEQPADSDKTKANTVMENILQKNADIKGVFSANDDMAIGALRAAESKGLSIPIIGTDGTVEAIQSVIDGKLAGTIAQNPYEMGYQGVENAVKTIKGEKIDARIDSGIDVITKENAQEKLEFLEGITK</sequence>
<dbReference type="PROSITE" id="PS51257">
    <property type="entry name" value="PROKAR_LIPOPROTEIN"/>
    <property type="match status" value="1"/>
</dbReference>
<reference evidence="6 7" key="1">
    <citation type="journal article" date="2003" name="Int. J. Syst. Evol. Microbiol.">
        <title>Bacillus nealsonii sp. nov., isolated from a spacecraft-assembly facility, whose spores are gamma-radiation resistant.</title>
        <authorList>
            <person name="Venkateswaran K."/>
            <person name="Kempf M."/>
            <person name="Chen F."/>
            <person name="Satomi M."/>
            <person name="Nicholson W."/>
            <person name="Kern R."/>
        </authorList>
    </citation>
    <scope>NUCLEOTIDE SEQUENCE [LARGE SCALE GENOMIC DNA]</scope>
    <source>
        <strain evidence="6 7">FO-92</strain>
    </source>
</reference>
<feature type="signal peptide" evidence="4">
    <location>
        <begin position="1"/>
        <end position="18"/>
    </location>
</feature>
<dbReference type="EMBL" id="PISE01000011">
    <property type="protein sequence ID" value="PKG24796.1"/>
    <property type="molecule type" value="Genomic_DNA"/>
</dbReference>
<keyword evidence="3 4" id="KW-0732">Signal</keyword>